<keyword evidence="2 9" id="KW-0547">Nucleotide-binding</keyword>
<keyword evidence="3 9" id="KW-0378">Hydrolase</keyword>
<name>A0A343TMZ6_9EURY</name>
<evidence type="ECO:0000256" key="5">
    <source>
        <dbReference type="ARBA" id="ARBA00022840"/>
    </source>
</evidence>
<sequence>MTDGGDSDAEGNAPDTDTEGNPSDPDADATPIQLSRFLDVVEREERPVLTAQQAARRLDCTQAQARDALDDLARRGEIERVDVETDPVVYYPTEWRKLARRERVVVFPTRREIVVDQPTQYTRAQLTQFAHLVDTTGTDPGTRGYLYRVRPEDVWVAPFEEFEELLSTVRSALPRRYSHLEEWMEDQWERAHQFRLYTHEDGYVVLEAASESLMGNVAEEKLDEDAIRAPISDTEAWINGDRIAGIKRTLYDAGYPVVDDRELETGDGLDVELTTDLREYQQSWVESFLDKQAGVFVGPPGSGKTVAAIATIAAVDGETLILVPSRELAEQWREELLAHTDLTREQIGAYHGGEKRIRPVTIATYQTAGMDRHRQLFDSRKWGLIVYDEVHHVPSDVYRRSADLQAVHRLGLSATPVREDESEAEIFTLIGPPIGTDWDALFEAGFVQEPELEIRYVPWRDDTARNEYTSTDGRERYRLAAQNPAKLDEVEYLLARHDDRKALVFVDYLDQGEKIAEALSVPFVSGDTPHYRREQLFSELREGTRRTLVVSRIADEGIDLPDAEVAILASGLGGSRRQGAQRAGRTMRPAGSALVFVLATRGSREEEFARRQLRHLAGKGIRVRETNVSG</sequence>
<dbReference type="Gene3D" id="3.40.50.300">
    <property type="entry name" value="P-loop containing nucleotide triphosphate hydrolases"/>
    <property type="match status" value="2"/>
</dbReference>
<evidence type="ECO:0000256" key="8">
    <source>
        <dbReference type="ARBA" id="ARBA00048988"/>
    </source>
</evidence>
<dbReference type="InterPro" id="IPR050615">
    <property type="entry name" value="ATP-dep_DNA_Helicase"/>
</dbReference>
<dbReference type="OrthoDB" id="8379at2157"/>
<protein>
    <recommendedName>
        <fullName evidence="9">Putative DNA 3'-5' helicase Rad25</fullName>
        <ecNumber evidence="9">5.6.2.4</ecNumber>
    </recommendedName>
</protein>
<dbReference type="PANTHER" id="PTHR11274:SF0">
    <property type="entry name" value="GENERAL TRANSCRIPTION AND DNA REPAIR FACTOR IIH HELICASE SUBUNIT XPB"/>
    <property type="match status" value="1"/>
</dbReference>
<keyword evidence="4 9" id="KW-0347">Helicase</keyword>
<dbReference type="HAMAP" id="MF_01489">
    <property type="entry name" value="Helicase_Rad25_arch"/>
    <property type="match status" value="1"/>
</dbReference>
<dbReference type="AlphaFoldDB" id="A0A343TMZ6"/>
<dbReference type="Pfam" id="PF04851">
    <property type="entry name" value="ResIII"/>
    <property type="match status" value="1"/>
</dbReference>
<evidence type="ECO:0000256" key="3">
    <source>
        <dbReference type="ARBA" id="ARBA00022801"/>
    </source>
</evidence>
<dbReference type="GO" id="GO:0005524">
    <property type="term" value="F:ATP binding"/>
    <property type="evidence" value="ECO:0007669"/>
    <property type="project" value="UniProtKB-UniRule"/>
</dbReference>
<comment type="similarity">
    <text evidence="1 9">Belongs to the helicase family. RAD25/XPB subfamily.</text>
</comment>
<proteinExistence type="inferred from homology"/>
<dbReference type="InterPro" id="IPR032438">
    <property type="entry name" value="ERCC3_RAD25_C"/>
</dbReference>
<evidence type="ECO:0000259" key="11">
    <source>
        <dbReference type="PROSITE" id="PS51192"/>
    </source>
</evidence>
<dbReference type="RefSeq" id="WP_119820793.1">
    <property type="nucleotide sequence ID" value="NZ_CP025066.1"/>
</dbReference>
<dbReference type="GO" id="GO:0003677">
    <property type="term" value="F:DNA binding"/>
    <property type="evidence" value="ECO:0007669"/>
    <property type="project" value="InterPro"/>
</dbReference>
<reference evidence="14" key="1">
    <citation type="submission" date="2017-11" db="EMBL/GenBank/DDBJ databases">
        <title>Phenotypic and genomic properties of facultatively anaerobic sulfur-reducing natronoarchaea from hypersaline soda lakes.</title>
        <authorList>
            <person name="Sorokin D.Y."/>
            <person name="Kublanov I.V."/>
            <person name="Roman P."/>
            <person name="Sinninghe Damste J.S."/>
            <person name="Golyshin P.N."/>
            <person name="Rojo D."/>
            <person name="Ciordia S."/>
            <person name="Mena M.D.C."/>
            <person name="Ferrer M."/>
            <person name="Messina E."/>
            <person name="Smedile F."/>
            <person name="La Spada G."/>
            <person name="La Cono V."/>
            <person name="Yakimov M.M."/>
        </authorList>
    </citation>
    <scope>NUCLEOTIDE SEQUENCE [LARGE SCALE GENOMIC DNA]</scope>
    <source>
        <strain evidence="14">AArc-Sl</strain>
    </source>
</reference>
<dbReference type="EC" id="5.6.2.4" evidence="9"/>
<keyword evidence="14" id="KW-1185">Reference proteome</keyword>
<dbReference type="PANTHER" id="PTHR11274">
    <property type="entry name" value="RAD25/XP-B DNA REPAIR HELICASE"/>
    <property type="match status" value="1"/>
</dbReference>
<feature type="domain" description="Helicase ATP-binding" evidence="11">
    <location>
        <begin position="285"/>
        <end position="434"/>
    </location>
</feature>
<dbReference type="PROSITE" id="PS51194">
    <property type="entry name" value="HELICASE_CTER"/>
    <property type="match status" value="1"/>
</dbReference>
<keyword evidence="5 9" id="KW-0067">ATP-binding</keyword>
<dbReference type="SMART" id="SM00490">
    <property type="entry name" value="HELICc"/>
    <property type="match status" value="1"/>
</dbReference>
<feature type="domain" description="Helicase C-terminal" evidence="12">
    <location>
        <begin position="486"/>
        <end position="630"/>
    </location>
</feature>
<dbReference type="Proteomes" id="UP000263012">
    <property type="component" value="Chromosome"/>
</dbReference>
<evidence type="ECO:0000259" key="12">
    <source>
        <dbReference type="PROSITE" id="PS51194"/>
    </source>
</evidence>
<dbReference type="EMBL" id="CP025066">
    <property type="protein sequence ID" value="AUX10468.1"/>
    <property type="molecule type" value="Genomic_DNA"/>
</dbReference>
<evidence type="ECO:0000256" key="6">
    <source>
        <dbReference type="ARBA" id="ARBA00023235"/>
    </source>
</evidence>
<keyword evidence="6 9" id="KW-0413">Isomerase</keyword>
<dbReference type="PROSITE" id="PS51192">
    <property type="entry name" value="HELICASE_ATP_BIND_1"/>
    <property type="match status" value="1"/>
</dbReference>
<comment type="catalytic activity">
    <reaction evidence="8 9">
        <text>ATP + H2O = ADP + phosphate + H(+)</text>
        <dbReference type="Rhea" id="RHEA:13065"/>
        <dbReference type="ChEBI" id="CHEBI:15377"/>
        <dbReference type="ChEBI" id="CHEBI:15378"/>
        <dbReference type="ChEBI" id="CHEBI:30616"/>
        <dbReference type="ChEBI" id="CHEBI:43474"/>
        <dbReference type="ChEBI" id="CHEBI:456216"/>
        <dbReference type="EC" id="5.6.2.4"/>
    </reaction>
</comment>
<dbReference type="Pfam" id="PF16203">
    <property type="entry name" value="ERCC3_RAD25_C"/>
    <property type="match status" value="1"/>
</dbReference>
<dbReference type="GO" id="GO:0016887">
    <property type="term" value="F:ATP hydrolysis activity"/>
    <property type="evidence" value="ECO:0007669"/>
    <property type="project" value="RHEA"/>
</dbReference>
<evidence type="ECO:0000256" key="2">
    <source>
        <dbReference type="ARBA" id="ARBA00022741"/>
    </source>
</evidence>
<dbReference type="InterPro" id="IPR001650">
    <property type="entry name" value="Helicase_C-like"/>
</dbReference>
<dbReference type="SUPFAM" id="SSF52540">
    <property type="entry name" value="P-loop containing nucleoside triphosphate hydrolases"/>
    <property type="match status" value="1"/>
</dbReference>
<evidence type="ECO:0000256" key="7">
    <source>
        <dbReference type="ARBA" id="ARBA00034617"/>
    </source>
</evidence>
<dbReference type="GO" id="GO:0043138">
    <property type="term" value="F:3'-5' DNA helicase activity"/>
    <property type="evidence" value="ECO:0007669"/>
    <property type="project" value="UniProtKB-EC"/>
</dbReference>
<organism evidence="13 14">
    <name type="scientific">Halalkaliarchaeum desulfuricum</name>
    <dbReference type="NCBI Taxonomy" id="2055893"/>
    <lineage>
        <taxon>Archaea</taxon>
        <taxon>Methanobacteriati</taxon>
        <taxon>Methanobacteriota</taxon>
        <taxon>Stenosarchaea group</taxon>
        <taxon>Halobacteria</taxon>
        <taxon>Halobacteriales</taxon>
        <taxon>Haloferacaceae</taxon>
        <taxon>Halalkaliarchaeum</taxon>
    </lineage>
</organism>
<evidence type="ECO:0000256" key="4">
    <source>
        <dbReference type="ARBA" id="ARBA00022806"/>
    </source>
</evidence>
<dbReference type="InterPro" id="IPR027417">
    <property type="entry name" value="P-loop_NTPase"/>
</dbReference>
<dbReference type="KEGG" id="hdf:AArcSl_2853"/>
<dbReference type="SMART" id="SM00487">
    <property type="entry name" value="DEXDc"/>
    <property type="match status" value="1"/>
</dbReference>
<comment type="catalytic activity">
    <reaction evidence="7 9">
        <text>Couples ATP hydrolysis with the unwinding of duplex DNA by translocating in the 3'-5' direction.</text>
        <dbReference type="EC" id="5.6.2.4"/>
    </reaction>
</comment>
<gene>
    <name evidence="9" type="primary">rad25</name>
    <name evidence="13" type="ORF">AArcSl_2853</name>
</gene>
<evidence type="ECO:0000256" key="1">
    <source>
        <dbReference type="ARBA" id="ARBA00006637"/>
    </source>
</evidence>
<dbReference type="InterPro" id="IPR006935">
    <property type="entry name" value="Helicase/UvrB_N"/>
</dbReference>
<evidence type="ECO:0000256" key="9">
    <source>
        <dbReference type="HAMAP-Rule" id="MF_01489"/>
    </source>
</evidence>
<accession>A0A343TMZ6</accession>
<evidence type="ECO:0000256" key="10">
    <source>
        <dbReference type="SAM" id="MobiDB-lite"/>
    </source>
</evidence>
<evidence type="ECO:0000313" key="14">
    <source>
        <dbReference type="Proteomes" id="UP000263012"/>
    </source>
</evidence>
<evidence type="ECO:0000313" key="13">
    <source>
        <dbReference type="EMBL" id="AUX10468.1"/>
    </source>
</evidence>
<feature type="region of interest" description="Disordered" evidence="10">
    <location>
        <begin position="1"/>
        <end position="31"/>
    </location>
</feature>
<dbReference type="InterPro" id="IPR030882">
    <property type="entry name" value="Helicase_Rad25_arc"/>
</dbReference>
<dbReference type="InterPro" id="IPR014001">
    <property type="entry name" value="Helicase_ATP-bd"/>
</dbReference>
<dbReference type="GeneID" id="37879210"/>